<feature type="compositionally biased region" description="Low complexity" evidence="14">
    <location>
        <begin position="100"/>
        <end position="143"/>
    </location>
</feature>
<feature type="domain" description="CFEM" evidence="17">
    <location>
        <begin position="1"/>
        <end position="113"/>
    </location>
</feature>
<dbReference type="RefSeq" id="XP_002542950.1">
    <property type="nucleotide sequence ID" value="XM_002542904.1"/>
</dbReference>
<evidence type="ECO:0000313" key="19">
    <source>
        <dbReference type="Proteomes" id="UP000002058"/>
    </source>
</evidence>
<evidence type="ECO:0000256" key="9">
    <source>
        <dbReference type="ARBA" id="ARBA00022989"/>
    </source>
</evidence>
<dbReference type="GO" id="GO:0098552">
    <property type="term" value="C:side of membrane"/>
    <property type="evidence" value="ECO:0007669"/>
    <property type="project" value="UniProtKB-KW"/>
</dbReference>
<evidence type="ECO:0000256" key="15">
    <source>
        <dbReference type="SAM" id="Phobius"/>
    </source>
</evidence>
<keyword evidence="11 13" id="KW-1015">Disulfide bond</keyword>
<proteinExistence type="inferred from homology"/>
<keyword evidence="6" id="KW-0325">Glycoprotein</keyword>
<name>C4JG68_UNCRE</name>
<comment type="similarity">
    <text evidence="4">Belongs to the RBT5 family.</text>
</comment>
<accession>C4JG68</accession>
<comment type="caution">
    <text evidence="13">Lacks conserved residue(s) required for the propagation of feature annotation.</text>
</comment>
<keyword evidence="12" id="KW-0449">Lipoprotein</keyword>
<keyword evidence="6" id="KW-0336">GPI-anchor</keyword>
<keyword evidence="5" id="KW-0964">Secreted</keyword>
<feature type="transmembrane region" description="Helical" evidence="15">
    <location>
        <begin position="184"/>
        <end position="206"/>
    </location>
</feature>
<dbReference type="VEuPathDB" id="FungiDB:UREG_02466"/>
<evidence type="ECO:0000256" key="2">
    <source>
        <dbReference type="ARBA" id="ARBA00004589"/>
    </source>
</evidence>
<keyword evidence="8 16" id="KW-0732">Signal</keyword>
<dbReference type="Proteomes" id="UP000002058">
    <property type="component" value="Unassembled WGS sequence"/>
</dbReference>
<feature type="signal peptide" evidence="16">
    <location>
        <begin position="1"/>
        <end position="16"/>
    </location>
</feature>
<sequence>MRSAHALLATAAVVAAGAVKRDGTPSCAEPCFQTAVNDYGCGKWLSDPKCCESEDFLRQVARCLIDDCPDSDGSTAWETVRTECHTIIAEWSEAKDILGDDSTSTVSSESSTPSTTSSSTETESSEPTTTTDSPESSSTVPDSLTTSLSVPTFLYPTPSDYHTPLPDDYYPFRDNSSGLSTGKIAAIGVVVPLVVIVILICLFQWFRRRRGYRDICTETPDPEPKAMPDAEEHPPVVHEIGGTELNVNDSGQFLELEAIPATPKLETSTPDSPRASQSERGLAASPTWNLQAPEELDAASTQATSSSHQRGGSSSRLSEPAPSSNRVSAVSAAPLIPPRPPSTPDPSSSRRVSAIEPPAEPASDESKEIDGLLSNLASLEQRKRERVSQLQMLQEEEAAILEQIRKRAAGDSPRPSQDQT</sequence>
<feature type="chain" id="PRO_5002939408" description="CFEM domain-containing protein" evidence="16">
    <location>
        <begin position="17"/>
        <end position="420"/>
    </location>
</feature>
<dbReference type="InterPro" id="IPR051694">
    <property type="entry name" value="Immunoregulatory_rcpt-like"/>
</dbReference>
<evidence type="ECO:0000256" key="3">
    <source>
        <dbReference type="ARBA" id="ARBA00004613"/>
    </source>
</evidence>
<dbReference type="KEGG" id="ure:UREG_02466"/>
<evidence type="ECO:0000256" key="13">
    <source>
        <dbReference type="PROSITE-ProRule" id="PRU01356"/>
    </source>
</evidence>
<dbReference type="eggNOG" id="ENOG502SY1T">
    <property type="taxonomic scope" value="Eukaryota"/>
</dbReference>
<evidence type="ECO:0000256" key="4">
    <source>
        <dbReference type="ARBA" id="ARBA00010031"/>
    </source>
</evidence>
<evidence type="ECO:0000256" key="16">
    <source>
        <dbReference type="SAM" id="SignalP"/>
    </source>
</evidence>
<gene>
    <name evidence="18" type="ORF">UREG_02466</name>
</gene>
<evidence type="ECO:0000256" key="1">
    <source>
        <dbReference type="ARBA" id="ARBA00004167"/>
    </source>
</evidence>
<evidence type="ECO:0000256" key="14">
    <source>
        <dbReference type="SAM" id="MobiDB-lite"/>
    </source>
</evidence>
<dbReference type="OMA" id="NECYSAY"/>
<protein>
    <recommendedName>
        <fullName evidence="17">CFEM domain-containing protein</fullName>
    </recommendedName>
</protein>
<evidence type="ECO:0000256" key="5">
    <source>
        <dbReference type="ARBA" id="ARBA00022525"/>
    </source>
</evidence>
<dbReference type="GO" id="GO:0005576">
    <property type="term" value="C:extracellular region"/>
    <property type="evidence" value="ECO:0007669"/>
    <property type="project" value="UniProtKB-SubCell"/>
</dbReference>
<evidence type="ECO:0000256" key="11">
    <source>
        <dbReference type="ARBA" id="ARBA00023157"/>
    </source>
</evidence>
<feature type="compositionally biased region" description="Low complexity" evidence="14">
    <location>
        <begin position="298"/>
        <end position="324"/>
    </location>
</feature>
<feature type="region of interest" description="Disordered" evidence="14">
    <location>
        <begin position="260"/>
        <end position="373"/>
    </location>
</feature>
<dbReference type="AlphaFoldDB" id="C4JG68"/>
<comment type="subcellular location">
    <subcellularLocation>
        <location evidence="2">Membrane</location>
        <topology evidence="2">Lipid-anchor</topology>
        <topology evidence="2">GPI-anchor</topology>
    </subcellularLocation>
    <subcellularLocation>
        <location evidence="1">Membrane</location>
        <topology evidence="1">Single-pass membrane protein</topology>
    </subcellularLocation>
    <subcellularLocation>
        <location evidence="3">Secreted</location>
    </subcellularLocation>
</comment>
<dbReference type="OrthoDB" id="3065412at2759"/>
<evidence type="ECO:0000256" key="6">
    <source>
        <dbReference type="ARBA" id="ARBA00022622"/>
    </source>
</evidence>
<dbReference type="EMBL" id="CH476615">
    <property type="protein sequence ID" value="EEP77617.1"/>
    <property type="molecule type" value="Genomic_DNA"/>
</dbReference>
<evidence type="ECO:0000259" key="17">
    <source>
        <dbReference type="PROSITE" id="PS52012"/>
    </source>
</evidence>
<keyword evidence="7 15" id="KW-0812">Transmembrane</keyword>
<evidence type="ECO:0000256" key="12">
    <source>
        <dbReference type="ARBA" id="ARBA00023288"/>
    </source>
</evidence>
<evidence type="ECO:0000313" key="18">
    <source>
        <dbReference type="EMBL" id="EEP77617.1"/>
    </source>
</evidence>
<feature type="disulfide bond" evidence="13">
    <location>
        <begin position="51"/>
        <end position="84"/>
    </location>
</feature>
<dbReference type="PANTHER" id="PTHR15549">
    <property type="entry name" value="PAIRED IMMUNOGLOBULIN-LIKE TYPE 2 RECEPTOR"/>
    <property type="match status" value="1"/>
</dbReference>
<organism evidence="18 19">
    <name type="scientific">Uncinocarpus reesii (strain UAMH 1704)</name>
    <dbReference type="NCBI Taxonomy" id="336963"/>
    <lineage>
        <taxon>Eukaryota</taxon>
        <taxon>Fungi</taxon>
        <taxon>Dikarya</taxon>
        <taxon>Ascomycota</taxon>
        <taxon>Pezizomycotina</taxon>
        <taxon>Eurotiomycetes</taxon>
        <taxon>Eurotiomycetidae</taxon>
        <taxon>Onygenales</taxon>
        <taxon>Onygenaceae</taxon>
        <taxon>Uncinocarpus</taxon>
    </lineage>
</organism>
<evidence type="ECO:0000256" key="7">
    <source>
        <dbReference type="ARBA" id="ARBA00022692"/>
    </source>
</evidence>
<dbReference type="HOGENOM" id="CLU_031547_0_0_1"/>
<dbReference type="Pfam" id="PF05730">
    <property type="entry name" value="CFEM"/>
    <property type="match status" value="1"/>
</dbReference>
<keyword evidence="10 15" id="KW-0472">Membrane</keyword>
<feature type="compositionally biased region" description="Pro residues" evidence="14">
    <location>
        <begin position="335"/>
        <end position="344"/>
    </location>
</feature>
<keyword evidence="9 15" id="KW-1133">Transmembrane helix</keyword>
<keyword evidence="19" id="KW-1185">Reference proteome</keyword>
<dbReference type="PROSITE" id="PS52012">
    <property type="entry name" value="CFEM"/>
    <property type="match status" value="1"/>
</dbReference>
<dbReference type="PANTHER" id="PTHR15549:SF26">
    <property type="entry name" value="AXIAL BUDDING PATTERN PROTEIN 2-RELATED"/>
    <property type="match status" value="1"/>
</dbReference>
<dbReference type="GeneID" id="8443154"/>
<dbReference type="GO" id="GO:0071944">
    <property type="term" value="C:cell periphery"/>
    <property type="evidence" value="ECO:0007669"/>
    <property type="project" value="UniProtKB-ARBA"/>
</dbReference>
<reference evidence="19" key="1">
    <citation type="journal article" date="2009" name="Genome Res.">
        <title>Comparative genomic analyses of the human fungal pathogens Coccidioides and their relatives.</title>
        <authorList>
            <person name="Sharpton T.J."/>
            <person name="Stajich J.E."/>
            <person name="Rounsley S.D."/>
            <person name="Gardner M.J."/>
            <person name="Wortman J.R."/>
            <person name="Jordar V.S."/>
            <person name="Maiti R."/>
            <person name="Kodira C.D."/>
            <person name="Neafsey D.E."/>
            <person name="Zeng Q."/>
            <person name="Hung C.-Y."/>
            <person name="McMahan C."/>
            <person name="Muszewska A."/>
            <person name="Grynberg M."/>
            <person name="Mandel M.A."/>
            <person name="Kellner E.M."/>
            <person name="Barker B.M."/>
            <person name="Galgiani J.N."/>
            <person name="Orbach M.J."/>
            <person name="Kirkland T.N."/>
            <person name="Cole G.T."/>
            <person name="Henn M.R."/>
            <person name="Birren B.W."/>
            <person name="Taylor J.W."/>
        </authorList>
    </citation>
    <scope>NUCLEOTIDE SEQUENCE [LARGE SCALE GENOMIC DNA]</scope>
    <source>
        <strain evidence="19">UAMH 1704</strain>
    </source>
</reference>
<feature type="region of interest" description="Disordered" evidence="14">
    <location>
        <begin position="98"/>
        <end position="145"/>
    </location>
</feature>
<evidence type="ECO:0000256" key="8">
    <source>
        <dbReference type="ARBA" id="ARBA00022729"/>
    </source>
</evidence>
<dbReference type="InterPro" id="IPR008427">
    <property type="entry name" value="Extracellular_membr_CFEM_dom"/>
</dbReference>
<feature type="compositionally biased region" description="Polar residues" evidence="14">
    <location>
        <begin position="265"/>
        <end position="279"/>
    </location>
</feature>
<dbReference type="InParanoid" id="C4JG68"/>
<evidence type="ECO:0000256" key="10">
    <source>
        <dbReference type="ARBA" id="ARBA00023136"/>
    </source>
</evidence>